<dbReference type="Pfam" id="PF03349">
    <property type="entry name" value="Toluene_X"/>
    <property type="match status" value="1"/>
</dbReference>
<evidence type="ECO:0000256" key="6">
    <source>
        <dbReference type="ARBA" id="ARBA00023136"/>
    </source>
</evidence>
<proteinExistence type="inferred from homology"/>
<reference evidence="8 9" key="1">
    <citation type="submission" date="2024-04" db="EMBL/GenBank/DDBJ databases">
        <title>Luteolibacter sp. isolated from soil.</title>
        <authorList>
            <person name="An J."/>
        </authorList>
    </citation>
    <scope>NUCLEOTIDE SEQUENCE [LARGE SCALE GENOMIC DNA]</scope>
    <source>
        <strain evidence="8 9">Y139</strain>
    </source>
</reference>
<dbReference type="Proteomes" id="UP001371305">
    <property type="component" value="Unassembled WGS sequence"/>
</dbReference>
<organism evidence="8 9">
    <name type="scientific">Luteolibacter soli</name>
    <dbReference type="NCBI Taxonomy" id="3135280"/>
    <lineage>
        <taxon>Bacteria</taxon>
        <taxon>Pseudomonadati</taxon>
        <taxon>Verrucomicrobiota</taxon>
        <taxon>Verrucomicrobiia</taxon>
        <taxon>Verrucomicrobiales</taxon>
        <taxon>Verrucomicrobiaceae</taxon>
        <taxon>Luteolibacter</taxon>
    </lineage>
</organism>
<dbReference type="RefSeq" id="WP_341404360.1">
    <property type="nucleotide sequence ID" value="NZ_JBBUKT010000003.1"/>
</dbReference>
<dbReference type="EMBL" id="JBBUKT010000003">
    <property type="protein sequence ID" value="MEK7950759.1"/>
    <property type="molecule type" value="Genomic_DNA"/>
</dbReference>
<dbReference type="SUPFAM" id="SSF56935">
    <property type="entry name" value="Porins"/>
    <property type="match status" value="1"/>
</dbReference>
<evidence type="ECO:0000256" key="5">
    <source>
        <dbReference type="ARBA" id="ARBA00022729"/>
    </source>
</evidence>
<dbReference type="PANTHER" id="PTHR35093">
    <property type="entry name" value="OUTER MEMBRANE PROTEIN NMB0088-RELATED"/>
    <property type="match status" value="1"/>
</dbReference>
<name>A0ABU9ASP2_9BACT</name>
<keyword evidence="6" id="KW-0472">Membrane</keyword>
<dbReference type="PANTHER" id="PTHR35093:SF8">
    <property type="entry name" value="OUTER MEMBRANE PROTEIN NMB0088-RELATED"/>
    <property type="match status" value="1"/>
</dbReference>
<comment type="caution">
    <text evidence="8">The sequence shown here is derived from an EMBL/GenBank/DDBJ whole genome shotgun (WGS) entry which is preliminary data.</text>
</comment>
<evidence type="ECO:0000256" key="3">
    <source>
        <dbReference type="ARBA" id="ARBA00022452"/>
    </source>
</evidence>
<sequence length="403" mass="43441">MSFTSSQVIRVGLACSAVLASRGYGLGIEFTYHDPEVLARGNAGVASNGNASAVYYNPAMLGTGEGSDLLLNGYVLDYKVSHTGAGGHTDLKDGPAVAASAFASTPLNDRVSLGLGLYSPFGQKNEWPDNSPLRGYATDTELLFMAGTAALGFEVTPNFRLGISGSAVKSTADINRGIFVPGDTFSVEGDGNGWGVGGGFEWEPFEGHHIGGTVRYWSPITYKGKETVVLRVPSPSATVGPVQSELEFPLEATAGYSWTPNEKWLFEVDVTFNDWSSFDNFVLEQPGGNIVEPMNWEDSYIIMAGVTRKWDSGWWVGGGYWFSEKTTPDSTFNPRLPDVDLHVFSLGTGYRTECWAAEFTYQYGYGEPRQITGSAPALPSGASADGKLTYHAHGFAAGLRWFW</sequence>
<gene>
    <name evidence="8" type="ORF">WKV53_09645</name>
</gene>
<keyword evidence="5" id="KW-0732">Signal</keyword>
<dbReference type="InterPro" id="IPR005017">
    <property type="entry name" value="OMPP1/FadL/TodX"/>
</dbReference>
<comment type="similarity">
    <text evidence="2">Belongs to the OmpP1/FadL family.</text>
</comment>
<evidence type="ECO:0000256" key="4">
    <source>
        <dbReference type="ARBA" id="ARBA00022692"/>
    </source>
</evidence>
<keyword evidence="4" id="KW-0812">Transmembrane</keyword>
<accession>A0ABU9ASP2</accession>
<keyword evidence="7" id="KW-0998">Cell outer membrane</keyword>
<keyword evidence="3" id="KW-1134">Transmembrane beta strand</keyword>
<dbReference type="Gene3D" id="2.40.160.60">
    <property type="entry name" value="Outer membrane protein transport protein (OMPP1/FadL/TodX)"/>
    <property type="match status" value="1"/>
</dbReference>
<keyword evidence="9" id="KW-1185">Reference proteome</keyword>
<comment type="subcellular location">
    <subcellularLocation>
        <location evidence="1">Cell outer membrane</location>
        <topology evidence="1">Multi-pass membrane protein</topology>
    </subcellularLocation>
</comment>
<evidence type="ECO:0000256" key="2">
    <source>
        <dbReference type="ARBA" id="ARBA00008163"/>
    </source>
</evidence>
<evidence type="ECO:0000256" key="7">
    <source>
        <dbReference type="ARBA" id="ARBA00023237"/>
    </source>
</evidence>
<evidence type="ECO:0000313" key="8">
    <source>
        <dbReference type="EMBL" id="MEK7950759.1"/>
    </source>
</evidence>
<evidence type="ECO:0000313" key="9">
    <source>
        <dbReference type="Proteomes" id="UP001371305"/>
    </source>
</evidence>
<protein>
    <submittedName>
        <fullName evidence="8">Outer membrane protein transport protein</fullName>
    </submittedName>
</protein>
<evidence type="ECO:0000256" key="1">
    <source>
        <dbReference type="ARBA" id="ARBA00004571"/>
    </source>
</evidence>